<accession>A0A1G6IDX3</accession>
<dbReference type="GO" id="GO:0004077">
    <property type="term" value="F:biotin--[biotin carboxyl-carrier protein] ligase activity"/>
    <property type="evidence" value="ECO:0007669"/>
    <property type="project" value="UniProtKB-EC"/>
</dbReference>
<evidence type="ECO:0000259" key="7">
    <source>
        <dbReference type="PROSITE" id="PS51733"/>
    </source>
</evidence>
<dbReference type="SUPFAM" id="SSF50037">
    <property type="entry name" value="C-terminal domain of transcriptional repressors"/>
    <property type="match status" value="1"/>
</dbReference>
<dbReference type="Proteomes" id="UP000199245">
    <property type="component" value="Unassembled WGS sequence"/>
</dbReference>
<keyword evidence="1 8" id="KW-0436">Ligase</keyword>
<dbReference type="Gene3D" id="3.30.930.10">
    <property type="entry name" value="Bira Bifunctional Protein, Domain 2"/>
    <property type="match status" value="1"/>
</dbReference>
<evidence type="ECO:0000313" key="9">
    <source>
        <dbReference type="Proteomes" id="UP000199245"/>
    </source>
</evidence>
<gene>
    <name evidence="8" type="ORF">SAMN05216337_1001115</name>
</gene>
<dbReference type="Pfam" id="PF02237">
    <property type="entry name" value="BPL_C"/>
    <property type="match status" value="1"/>
</dbReference>
<dbReference type="GO" id="GO:0005524">
    <property type="term" value="F:ATP binding"/>
    <property type="evidence" value="ECO:0007669"/>
    <property type="project" value="UniProtKB-KW"/>
</dbReference>
<dbReference type="NCBIfam" id="TIGR00121">
    <property type="entry name" value="birA_ligase"/>
    <property type="match status" value="1"/>
</dbReference>
<organism evidence="8 9">
    <name type="scientific">Bradyrhizobium brasilense</name>
    <dbReference type="NCBI Taxonomy" id="1419277"/>
    <lineage>
        <taxon>Bacteria</taxon>
        <taxon>Pseudomonadati</taxon>
        <taxon>Pseudomonadota</taxon>
        <taxon>Alphaproteobacteria</taxon>
        <taxon>Hyphomicrobiales</taxon>
        <taxon>Nitrobacteraceae</taxon>
        <taxon>Bradyrhizobium</taxon>
    </lineage>
</organism>
<comment type="catalytic activity">
    <reaction evidence="6">
        <text>biotin + L-lysyl-[protein] + ATP = N(6)-biotinyl-L-lysyl-[protein] + AMP + diphosphate + H(+)</text>
        <dbReference type="Rhea" id="RHEA:11756"/>
        <dbReference type="Rhea" id="RHEA-COMP:9752"/>
        <dbReference type="Rhea" id="RHEA-COMP:10505"/>
        <dbReference type="ChEBI" id="CHEBI:15378"/>
        <dbReference type="ChEBI" id="CHEBI:29969"/>
        <dbReference type="ChEBI" id="CHEBI:30616"/>
        <dbReference type="ChEBI" id="CHEBI:33019"/>
        <dbReference type="ChEBI" id="CHEBI:57586"/>
        <dbReference type="ChEBI" id="CHEBI:83144"/>
        <dbReference type="ChEBI" id="CHEBI:456215"/>
        <dbReference type="EC" id="6.3.4.15"/>
    </reaction>
</comment>
<keyword evidence="3" id="KW-0067">ATP-binding</keyword>
<sequence length="281" mass="29408">MLAFGTNHAHNADMTFTLGPGAIAAGYRLAAFDQIGSTNAEAMLRARGGEQGPMWFVTPEQTAGRGRRQRVWVAPRGNLASTILEVTDVQPAVAATLGFAAGLSLEAALRKVSIEAALRLGPDSPKFTLKWPNDVLANGRKLSGILLEAEAIGSRLAVVVGIGTNVVAAPEGTPTPAVSLAALGIQIGAEELFAALSDAWVEFRGIWDDGRGFPEIRRLWLERAAGLGEKVAVQTGSATLEGTFDTIDDTGCLIVRTADGERLPVTAGEVYFGTAASVRAN</sequence>
<feature type="domain" description="BPL/LPL catalytic" evidence="7">
    <location>
        <begin position="8"/>
        <end position="208"/>
    </location>
</feature>
<dbReference type="EMBL" id="FMZW01000001">
    <property type="protein sequence ID" value="SDC04600.1"/>
    <property type="molecule type" value="Genomic_DNA"/>
</dbReference>
<dbReference type="Gene3D" id="2.30.30.100">
    <property type="match status" value="1"/>
</dbReference>
<keyword evidence="4" id="KW-0092">Biotin</keyword>
<dbReference type="InterPro" id="IPR008988">
    <property type="entry name" value="Transcriptional_repressor_C"/>
</dbReference>
<dbReference type="PANTHER" id="PTHR12835">
    <property type="entry name" value="BIOTIN PROTEIN LIGASE"/>
    <property type="match status" value="1"/>
</dbReference>
<evidence type="ECO:0000256" key="5">
    <source>
        <dbReference type="ARBA" id="ARBA00024227"/>
    </source>
</evidence>
<dbReference type="InterPro" id="IPR004143">
    <property type="entry name" value="BPL_LPL_catalytic"/>
</dbReference>
<keyword evidence="2" id="KW-0547">Nucleotide-binding</keyword>
<reference evidence="8 9" key="1">
    <citation type="submission" date="2016-10" db="EMBL/GenBank/DDBJ databases">
        <authorList>
            <person name="de Groot N.N."/>
        </authorList>
    </citation>
    <scope>NUCLEOTIDE SEQUENCE [LARGE SCALE GENOMIC DNA]</scope>
    <source>
        <strain evidence="8 9">R5</strain>
    </source>
</reference>
<dbReference type="CDD" id="cd16442">
    <property type="entry name" value="BPL"/>
    <property type="match status" value="1"/>
</dbReference>
<evidence type="ECO:0000256" key="1">
    <source>
        <dbReference type="ARBA" id="ARBA00022598"/>
    </source>
</evidence>
<dbReference type="GO" id="GO:0005737">
    <property type="term" value="C:cytoplasm"/>
    <property type="evidence" value="ECO:0007669"/>
    <property type="project" value="TreeGrafter"/>
</dbReference>
<dbReference type="PROSITE" id="PS51733">
    <property type="entry name" value="BPL_LPL_CATALYTIC"/>
    <property type="match status" value="1"/>
</dbReference>
<proteinExistence type="predicted"/>
<dbReference type="Pfam" id="PF03099">
    <property type="entry name" value="BPL_LplA_LipB"/>
    <property type="match status" value="1"/>
</dbReference>
<evidence type="ECO:0000256" key="2">
    <source>
        <dbReference type="ARBA" id="ARBA00022741"/>
    </source>
</evidence>
<dbReference type="AlphaFoldDB" id="A0A1G6IDX3"/>
<evidence type="ECO:0000256" key="3">
    <source>
        <dbReference type="ARBA" id="ARBA00022840"/>
    </source>
</evidence>
<dbReference type="EC" id="6.3.4.15" evidence="5"/>
<evidence type="ECO:0000256" key="4">
    <source>
        <dbReference type="ARBA" id="ARBA00023267"/>
    </source>
</evidence>
<evidence type="ECO:0000313" key="8">
    <source>
        <dbReference type="EMBL" id="SDC04600.1"/>
    </source>
</evidence>
<name>A0A1G6IDX3_9BRAD</name>
<evidence type="ECO:0000256" key="6">
    <source>
        <dbReference type="ARBA" id="ARBA00047846"/>
    </source>
</evidence>
<dbReference type="PANTHER" id="PTHR12835:SF5">
    <property type="entry name" value="BIOTIN--PROTEIN LIGASE"/>
    <property type="match status" value="1"/>
</dbReference>
<dbReference type="InterPro" id="IPR004408">
    <property type="entry name" value="Biotin_CoA_COase_ligase"/>
</dbReference>
<protein>
    <recommendedName>
        <fullName evidence="5">biotin--[biotin carboxyl-carrier protein] ligase</fullName>
        <ecNumber evidence="5">6.3.4.15</ecNumber>
    </recommendedName>
</protein>
<dbReference type="SUPFAM" id="SSF55681">
    <property type="entry name" value="Class II aaRS and biotin synthetases"/>
    <property type="match status" value="1"/>
</dbReference>
<dbReference type="InterPro" id="IPR045864">
    <property type="entry name" value="aa-tRNA-synth_II/BPL/LPL"/>
</dbReference>
<dbReference type="InterPro" id="IPR003142">
    <property type="entry name" value="BPL_C"/>
</dbReference>